<keyword evidence="3" id="KW-1185">Reference proteome</keyword>
<feature type="compositionally biased region" description="Basic and acidic residues" evidence="1">
    <location>
        <begin position="89"/>
        <end position="98"/>
    </location>
</feature>
<dbReference type="EMBL" id="MU001678">
    <property type="protein sequence ID" value="KAF2458339.1"/>
    <property type="molecule type" value="Genomic_DNA"/>
</dbReference>
<protein>
    <submittedName>
        <fullName evidence="2">Uncharacterized protein</fullName>
    </submittedName>
</protein>
<proteinExistence type="predicted"/>
<name>A0A6A6P367_9PEZI</name>
<evidence type="ECO:0000313" key="3">
    <source>
        <dbReference type="Proteomes" id="UP000799766"/>
    </source>
</evidence>
<sequence length="166" mass="18209">MASPWGGTDPYEMCREHKIPWFGEPAPTGSMRIKSKMPHMAAPGHGYFSEDTILDAYTAGLRPSSMLNPPLRTRDYHAVRTQWGRNERTHVDFDERRRANLPAPGSGSPSHWAQQHPRPRPMGCGPAGPTLLFALPEGSERKAQVKGEGAGGLPSARRGESTINVD</sequence>
<feature type="region of interest" description="Disordered" evidence="1">
    <location>
        <begin position="89"/>
        <end position="166"/>
    </location>
</feature>
<accession>A0A6A6P367</accession>
<dbReference type="AlphaFoldDB" id="A0A6A6P367"/>
<dbReference type="Proteomes" id="UP000799766">
    <property type="component" value="Unassembled WGS sequence"/>
</dbReference>
<evidence type="ECO:0000313" key="2">
    <source>
        <dbReference type="EMBL" id="KAF2458339.1"/>
    </source>
</evidence>
<organism evidence="2 3">
    <name type="scientific">Lineolata rhizophorae</name>
    <dbReference type="NCBI Taxonomy" id="578093"/>
    <lineage>
        <taxon>Eukaryota</taxon>
        <taxon>Fungi</taxon>
        <taxon>Dikarya</taxon>
        <taxon>Ascomycota</taxon>
        <taxon>Pezizomycotina</taxon>
        <taxon>Dothideomycetes</taxon>
        <taxon>Dothideomycetes incertae sedis</taxon>
        <taxon>Lineolatales</taxon>
        <taxon>Lineolataceae</taxon>
        <taxon>Lineolata</taxon>
    </lineage>
</organism>
<reference evidence="2" key="1">
    <citation type="journal article" date="2020" name="Stud. Mycol.">
        <title>101 Dothideomycetes genomes: a test case for predicting lifestyles and emergence of pathogens.</title>
        <authorList>
            <person name="Haridas S."/>
            <person name="Albert R."/>
            <person name="Binder M."/>
            <person name="Bloem J."/>
            <person name="Labutti K."/>
            <person name="Salamov A."/>
            <person name="Andreopoulos B."/>
            <person name="Baker S."/>
            <person name="Barry K."/>
            <person name="Bills G."/>
            <person name="Bluhm B."/>
            <person name="Cannon C."/>
            <person name="Castanera R."/>
            <person name="Culley D."/>
            <person name="Daum C."/>
            <person name="Ezra D."/>
            <person name="Gonzalez J."/>
            <person name="Henrissat B."/>
            <person name="Kuo A."/>
            <person name="Liang C."/>
            <person name="Lipzen A."/>
            <person name="Lutzoni F."/>
            <person name="Magnuson J."/>
            <person name="Mondo S."/>
            <person name="Nolan M."/>
            <person name="Ohm R."/>
            <person name="Pangilinan J."/>
            <person name="Park H.-J."/>
            <person name="Ramirez L."/>
            <person name="Alfaro M."/>
            <person name="Sun H."/>
            <person name="Tritt A."/>
            <person name="Yoshinaga Y."/>
            <person name="Zwiers L.-H."/>
            <person name="Turgeon B."/>
            <person name="Goodwin S."/>
            <person name="Spatafora J."/>
            <person name="Crous P."/>
            <person name="Grigoriev I."/>
        </authorList>
    </citation>
    <scope>NUCLEOTIDE SEQUENCE</scope>
    <source>
        <strain evidence="2">ATCC 16933</strain>
    </source>
</reference>
<gene>
    <name evidence="2" type="ORF">BDY21DRAFT_420962</name>
</gene>
<evidence type="ECO:0000256" key="1">
    <source>
        <dbReference type="SAM" id="MobiDB-lite"/>
    </source>
</evidence>